<sequence length="88" mass="9490">MTAHVDMGALPPVMSVPGLARWLGVDTDPPPPVDTDSLAEIARLSAREAELVAELAALRERDFELRTARDFADTEAAGYIDRTGLETP</sequence>
<dbReference type="Proteomes" id="UP001567537">
    <property type="component" value="Unassembled WGS sequence"/>
</dbReference>
<name>A0ABV4J097_9ACTN</name>
<comment type="caution">
    <text evidence="1">The sequence shown here is derived from an EMBL/GenBank/DDBJ whole genome shotgun (WGS) entry which is preliminary data.</text>
</comment>
<dbReference type="EMBL" id="JAHWZY010000016">
    <property type="protein sequence ID" value="MEZ3180344.1"/>
    <property type="molecule type" value="Genomic_DNA"/>
</dbReference>
<evidence type="ECO:0000313" key="2">
    <source>
        <dbReference type="Proteomes" id="UP001567537"/>
    </source>
</evidence>
<keyword evidence="2" id="KW-1185">Reference proteome</keyword>
<organism evidence="1 2">
    <name type="scientific">Streptomyces pimonensis</name>
    <dbReference type="NCBI Taxonomy" id="2860288"/>
    <lineage>
        <taxon>Bacteria</taxon>
        <taxon>Bacillati</taxon>
        <taxon>Actinomycetota</taxon>
        <taxon>Actinomycetes</taxon>
        <taxon>Kitasatosporales</taxon>
        <taxon>Streptomycetaceae</taxon>
        <taxon>Streptomyces</taxon>
    </lineage>
</organism>
<gene>
    <name evidence="1" type="ORF">KYY02_17115</name>
</gene>
<protein>
    <submittedName>
        <fullName evidence="1">Uncharacterized protein</fullName>
    </submittedName>
</protein>
<dbReference type="RefSeq" id="WP_371238894.1">
    <property type="nucleotide sequence ID" value="NZ_JAHWZY010000016.1"/>
</dbReference>
<reference evidence="1 2" key="1">
    <citation type="journal article" date="2021" name="Res Sq">
        <title>Streptomyces Pimoensis sp. nov., Isolated From the Taklimakan Desert in Xinjiang, China.</title>
        <authorList>
            <person name="Zhang P."/>
            <person name="Luo X."/>
            <person name="Luo X."/>
            <person name="Liu Z."/>
            <person name="Xia Z."/>
            <person name="Wan C."/>
            <person name="zhang L."/>
        </authorList>
    </citation>
    <scope>NUCLEOTIDE SEQUENCE [LARGE SCALE GENOMIC DNA]</scope>
    <source>
        <strain evidence="1 2">TRM75549</strain>
    </source>
</reference>
<evidence type="ECO:0000313" key="1">
    <source>
        <dbReference type="EMBL" id="MEZ3180344.1"/>
    </source>
</evidence>
<accession>A0ABV4J097</accession>
<proteinExistence type="predicted"/>